<dbReference type="EMBL" id="RCML01000531">
    <property type="protein sequence ID" value="KAG2974432.1"/>
    <property type="molecule type" value="Genomic_DNA"/>
</dbReference>
<protein>
    <submittedName>
        <fullName evidence="3">Uncharacterized protein</fullName>
    </submittedName>
</protein>
<gene>
    <name evidence="3" type="ORF">PC118_g14523</name>
</gene>
<keyword evidence="1" id="KW-0175">Coiled coil</keyword>
<name>A0A8T1FM04_9STRA</name>
<comment type="caution">
    <text evidence="3">The sequence shown here is derived from an EMBL/GenBank/DDBJ whole genome shotgun (WGS) entry which is preliminary data.</text>
</comment>
<evidence type="ECO:0000256" key="1">
    <source>
        <dbReference type="SAM" id="Coils"/>
    </source>
</evidence>
<sequence>MVNCERSPSRKDNPRSKKRIPTYVIRKEEARALEEEVQALHKQLAALQDAKDTASIKLSTTKNQILREYLHTQELAIASTSAMLFNHLSNQPDNPIKAHIHLPKHQAARRETLVNMKNDKFRQCHEYLAARSRSLDMTKDHFSVDQYEDTDGNLISALVLTEELKKSAGSEKSSSDWSQDDSEGEEECVVVMRRVVFTKIHNPNFEVPENALIDISERVTQWAKVMMQAIQDVIDTQS</sequence>
<evidence type="ECO:0000313" key="4">
    <source>
        <dbReference type="Proteomes" id="UP000697107"/>
    </source>
</evidence>
<accession>A0A8T1FM04</accession>
<dbReference type="VEuPathDB" id="FungiDB:PC110_g10860"/>
<reference evidence="3" key="1">
    <citation type="submission" date="2018-10" db="EMBL/GenBank/DDBJ databases">
        <title>Effector identification in a new, highly contiguous assembly of the strawberry crown rot pathogen Phytophthora cactorum.</title>
        <authorList>
            <person name="Armitage A.D."/>
            <person name="Nellist C.F."/>
            <person name="Bates H."/>
            <person name="Vickerstaff R.J."/>
            <person name="Harrison R.J."/>
        </authorList>
    </citation>
    <scope>NUCLEOTIDE SEQUENCE</scope>
    <source>
        <strain evidence="3">P415</strain>
    </source>
</reference>
<dbReference type="Proteomes" id="UP000697107">
    <property type="component" value="Unassembled WGS sequence"/>
</dbReference>
<organism evidence="3 4">
    <name type="scientific">Phytophthora cactorum</name>
    <dbReference type="NCBI Taxonomy" id="29920"/>
    <lineage>
        <taxon>Eukaryota</taxon>
        <taxon>Sar</taxon>
        <taxon>Stramenopiles</taxon>
        <taxon>Oomycota</taxon>
        <taxon>Peronosporomycetes</taxon>
        <taxon>Peronosporales</taxon>
        <taxon>Peronosporaceae</taxon>
        <taxon>Phytophthora</taxon>
    </lineage>
</organism>
<proteinExistence type="predicted"/>
<feature type="region of interest" description="Disordered" evidence="2">
    <location>
        <begin position="1"/>
        <end position="20"/>
    </location>
</feature>
<evidence type="ECO:0000256" key="2">
    <source>
        <dbReference type="SAM" id="MobiDB-lite"/>
    </source>
</evidence>
<dbReference type="AlphaFoldDB" id="A0A8T1FM04"/>
<evidence type="ECO:0000313" key="3">
    <source>
        <dbReference type="EMBL" id="KAG2974432.1"/>
    </source>
</evidence>
<feature type="coiled-coil region" evidence="1">
    <location>
        <begin position="23"/>
        <end position="57"/>
    </location>
</feature>